<keyword evidence="3" id="KW-0547">Nucleotide-binding</keyword>
<dbReference type="STRING" id="658219.SAMN05216212_2768"/>
<reference evidence="6" key="1">
    <citation type="submission" date="2016-10" db="EMBL/GenBank/DDBJ databases">
        <authorList>
            <person name="Varghese N."/>
            <person name="Submissions S."/>
        </authorList>
    </citation>
    <scope>NUCLEOTIDE SEQUENCE [LARGE SCALE GENOMIC DNA]</scope>
    <source>
        <strain evidence="6">CGMCC 1.10658</strain>
    </source>
</reference>
<dbReference type="SUPFAM" id="SSF53067">
    <property type="entry name" value="Actin-like ATPase domain"/>
    <property type="match status" value="1"/>
</dbReference>
<dbReference type="EC" id="2.7.1.2" evidence="3"/>
<gene>
    <name evidence="3" type="primary">glk</name>
    <name evidence="5" type="ORF">SAMN05216212_2768</name>
</gene>
<dbReference type="InterPro" id="IPR050201">
    <property type="entry name" value="Bacterial_glucokinase"/>
</dbReference>
<keyword evidence="3" id="KW-0067">ATP-binding</keyword>
<evidence type="ECO:0000256" key="2">
    <source>
        <dbReference type="ARBA" id="ARBA00022777"/>
    </source>
</evidence>
<name>A0A1G9DEN9_9GAMM</name>
<dbReference type="InterPro" id="IPR003836">
    <property type="entry name" value="Glucokinase"/>
</dbReference>
<dbReference type="AlphaFoldDB" id="A0A1G9DEN9"/>
<organism evidence="5 6">
    <name type="scientific">Microbulbifer yueqingensis</name>
    <dbReference type="NCBI Taxonomy" id="658219"/>
    <lineage>
        <taxon>Bacteria</taxon>
        <taxon>Pseudomonadati</taxon>
        <taxon>Pseudomonadota</taxon>
        <taxon>Gammaproteobacteria</taxon>
        <taxon>Cellvibrionales</taxon>
        <taxon>Microbulbiferaceae</taxon>
        <taxon>Microbulbifer</taxon>
    </lineage>
</organism>
<keyword evidence="2 3" id="KW-0418">Kinase</keyword>
<dbReference type="NCBIfam" id="TIGR00749">
    <property type="entry name" value="glk"/>
    <property type="match status" value="1"/>
</dbReference>
<dbReference type="Proteomes" id="UP000199305">
    <property type="component" value="Unassembled WGS sequence"/>
</dbReference>
<evidence type="ECO:0000256" key="4">
    <source>
        <dbReference type="RuleBase" id="RU004046"/>
    </source>
</evidence>
<comment type="subcellular location">
    <subcellularLocation>
        <location evidence="3">Cytoplasm</location>
    </subcellularLocation>
</comment>
<dbReference type="HAMAP" id="MF_00524">
    <property type="entry name" value="Glucokinase"/>
    <property type="match status" value="1"/>
</dbReference>
<dbReference type="Gene3D" id="3.30.420.40">
    <property type="match status" value="1"/>
</dbReference>
<dbReference type="GO" id="GO:0005524">
    <property type="term" value="F:ATP binding"/>
    <property type="evidence" value="ECO:0007669"/>
    <property type="project" value="UniProtKB-UniRule"/>
</dbReference>
<proteinExistence type="inferred from homology"/>
<comment type="catalytic activity">
    <reaction evidence="3">
        <text>D-glucose + ATP = D-glucose 6-phosphate + ADP + H(+)</text>
        <dbReference type="Rhea" id="RHEA:17825"/>
        <dbReference type="ChEBI" id="CHEBI:4167"/>
        <dbReference type="ChEBI" id="CHEBI:15378"/>
        <dbReference type="ChEBI" id="CHEBI:30616"/>
        <dbReference type="ChEBI" id="CHEBI:61548"/>
        <dbReference type="ChEBI" id="CHEBI:456216"/>
        <dbReference type="EC" id="2.7.1.2"/>
    </reaction>
</comment>
<dbReference type="Pfam" id="PF02685">
    <property type="entry name" value="Glucokinase"/>
    <property type="match status" value="1"/>
</dbReference>
<dbReference type="EMBL" id="FNFH01000006">
    <property type="protein sequence ID" value="SDK62317.1"/>
    <property type="molecule type" value="Genomic_DNA"/>
</dbReference>
<dbReference type="CDD" id="cd24008">
    <property type="entry name" value="ASKHA_NBD_GLK"/>
    <property type="match status" value="1"/>
</dbReference>
<dbReference type="InterPro" id="IPR043129">
    <property type="entry name" value="ATPase_NBD"/>
</dbReference>
<dbReference type="PANTHER" id="PTHR47690">
    <property type="entry name" value="GLUCOKINASE"/>
    <property type="match status" value="1"/>
</dbReference>
<evidence type="ECO:0000313" key="5">
    <source>
        <dbReference type="EMBL" id="SDK62317.1"/>
    </source>
</evidence>
<dbReference type="GO" id="GO:0005829">
    <property type="term" value="C:cytosol"/>
    <property type="evidence" value="ECO:0007669"/>
    <property type="project" value="TreeGrafter"/>
</dbReference>
<dbReference type="GO" id="GO:0004340">
    <property type="term" value="F:glucokinase activity"/>
    <property type="evidence" value="ECO:0007669"/>
    <property type="project" value="UniProtKB-UniRule"/>
</dbReference>
<accession>A0A1G9DEN9</accession>
<comment type="similarity">
    <text evidence="3 4">Belongs to the bacterial glucokinase family.</text>
</comment>
<evidence type="ECO:0000313" key="6">
    <source>
        <dbReference type="Proteomes" id="UP000199305"/>
    </source>
</evidence>
<dbReference type="NCBIfam" id="NF009073">
    <property type="entry name" value="PRK12408.1"/>
    <property type="match status" value="1"/>
</dbReference>
<sequence>MQAGKLHLGPSDNAATAFPVTEQPWKLVADVGGTNARFGLAREVDGSAAVEEIHTLRCADFESLEQAARAYLESIPAAMAAAVGEACIAVAGPIDGDRVAVTNLPWRFSGTGLASALGYSRVALLNDFAALAMACPGLDGTHLERIDNLTGPLPEHEPVRAVVGPGTGLGVCGLQRTATGWEPRPGEGGHASIAPATDEEFAIIRYLHREFEHVSAEHLLSGPGLENIYRSLVALRDVQAPQRTAADISTAALVGDCQLAGDAVETFCGLLGSFCGDVALVMGARGGLYLGGGIPPKIRPLLVRSDFERRLRAKGPMSAYLENLPVYLVSHPFPALHGAADYLGGQK</sequence>
<keyword evidence="1 3" id="KW-0808">Transferase</keyword>
<dbReference type="GO" id="GO:0005536">
    <property type="term" value="F:D-glucose binding"/>
    <property type="evidence" value="ECO:0007669"/>
    <property type="project" value="InterPro"/>
</dbReference>
<evidence type="ECO:0000256" key="1">
    <source>
        <dbReference type="ARBA" id="ARBA00022679"/>
    </source>
</evidence>
<keyword evidence="3" id="KW-0324">Glycolysis</keyword>
<keyword evidence="6" id="KW-1185">Reference proteome</keyword>
<keyword evidence="3" id="KW-0963">Cytoplasm</keyword>
<protein>
    <recommendedName>
        <fullName evidence="3">Glucokinase</fullName>
        <ecNumber evidence="3">2.7.1.2</ecNumber>
    </recommendedName>
    <alternativeName>
        <fullName evidence="3">Glucose kinase</fullName>
    </alternativeName>
</protein>
<dbReference type="OrthoDB" id="9800595at2"/>
<dbReference type="GO" id="GO:0006096">
    <property type="term" value="P:glycolytic process"/>
    <property type="evidence" value="ECO:0007669"/>
    <property type="project" value="UniProtKB-UniRule"/>
</dbReference>
<feature type="binding site" evidence="3">
    <location>
        <begin position="29"/>
        <end position="34"/>
    </location>
    <ligand>
        <name>ATP</name>
        <dbReference type="ChEBI" id="CHEBI:30616"/>
    </ligand>
</feature>
<dbReference type="Gene3D" id="3.40.367.20">
    <property type="match status" value="1"/>
</dbReference>
<evidence type="ECO:0000256" key="3">
    <source>
        <dbReference type="HAMAP-Rule" id="MF_00524"/>
    </source>
</evidence>
<dbReference type="PANTHER" id="PTHR47690:SF1">
    <property type="entry name" value="GLUCOKINASE"/>
    <property type="match status" value="1"/>
</dbReference>